<dbReference type="RefSeq" id="WP_190920360.1">
    <property type="nucleotide sequence ID" value="NZ_JACXIZ010000035.1"/>
</dbReference>
<sequence length="167" mass="18368">MSEASESNITSLLVEARLALTAGVKVDYAESLELALDCPRCEESDRTVRFTAERGRCRSAGHTYAGRLTGKLVEEAPLGEKTHTSATGEVRLEREERVQYSLEIAEALPALPTWGRIRFTLSCPACGTSLDSASQNNVKRPREILCDCGRLLALETREQPTIREQSA</sequence>
<dbReference type="EMBL" id="JACXIZ010000035">
    <property type="protein sequence ID" value="MBD2847254.1"/>
    <property type="molecule type" value="Genomic_DNA"/>
</dbReference>
<dbReference type="AlphaFoldDB" id="A0A927BXI2"/>
<accession>A0A927BXI2</accession>
<protein>
    <submittedName>
        <fullName evidence="1">Uncharacterized protein</fullName>
    </submittedName>
</protein>
<gene>
    <name evidence="1" type="ORF">IDH44_18805</name>
</gene>
<dbReference type="Proteomes" id="UP000621560">
    <property type="component" value="Unassembled WGS sequence"/>
</dbReference>
<evidence type="ECO:0000313" key="1">
    <source>
        <dbReference type="EMBL" id="MBD2847254.1"/>
    </source>
</evidence>
<evidence type="ECO:0000313" key="2">
    <source>
        <dbReference type="Proteomes" id="UP000621560"/>
    </source>
</evidence>
<organism evidence="1 2">
    <name type="scientific">Paenibacillus sabuli</name>
    <dbReference type="NCBI Taxonomy" id="2772509"/>
    <lineage>
        <taxon>Bacteria</taxon>
        <taxon>Bacillati</taxon>
        <taxon>Bacillota</taxon>
        <taxon>Bacilli</taxon>
        <taxon>Bacillales</taxon>
        <taxon>Paenibacillaceae</taxon>
        <taxon>Paenibacillus</taxon>
    </lineage>
</organism>
<proteinExistence type="predicted"/>
<name>A0A927BXI2_9BACL</name>
<comment type="caution">
    <text evidence="1">The sequence shown here is derived from an EMBL/GenBank/DDBJ whole genome shotgun (WGS) entry which is preliminary data.</text>
</comment>
<keyword evidence="2" id="KW-1185">Reference proteome</keyword>
<reference evidence="1" key="1">
    <citation type="submission" date="2020-09" db="EMBL/GenBank/DDBJ databases">
        <title>A novel bacterium of genus Paenibacillus, isolated from South China Sea.</title>
        <authorList>
            <person name="Huang H."/>
            <person name="Mo K."/>
            <person name="Hu Y."/>
        </authorList>
    </citation>
    <scope>NUCLEOTIDE SEQUENCE</scope>
    <source>
        <strain evidence="1">IB182496</strain>
    </source>
</reference>